<dbReference type="InterPro" id="IPR036728">
    <property type="entry name" value="PBP_GOBP_sf"/>
</dbReference>
<dbReference type="InterPro" id="IPR006170">
    <property type="entry name" value="PBP/GOBP"/>
</dbReference>
<evidence type="ECO:0000256" key="4">
    <source>
        <dbReference type="ARBA" id="ARBA00022448"/>
    </source>
</evidence>
<keyword evidence="8 10" id="KW-0732">Signal</keyword>
<dbReference type="GO" id="GO:0005549">
    <property type="term" value="F:odorant binding"/>
    <property type="evidence" value="ECO:0007669"/>
    <property type="project" value="InterPro"/>
</dbReference>
<protein>
    <recommendedName>
        <fullName evidence="13">Odorant binding protein</fullName>
    </recommendedName>
</protein>
<dbReference type="SMART" id="SM00708">
    <property type="entry name" value="PhBP"/>
    <property type="match status" value="1"/>
</dbReference>
<keyword evidence="6" id="KW-0716">Sensory transduction</keyword>
<dbReference type="FunFam" id="1.10.238.20:FF:000005">
    <property type="entry name" value="Odorant-binding protein 99a"/>
    <property type="match status" value="1"/>
</dbReference>
<evidence type="ECO:0000256" key="7">
    <source>
        <dbReference type="ARBA" id="ARBA00022725"/>
    </source>
</evidence>
<keyword evidence="12" id="KW-1185">Reference proteome</keyword>
<keyword evidence="7" id="KW-0552">Olfaction</keyword>
<dbReference type="PANTHER" id="PTHR11857">
    <property type="entry name" value="ODORANT BINDING PROTEIN-RELATED"/>
    <property type="match status" value="1"/>
</dbReference>
<evidence type="ECO:0000313" key="11">
    <source>
        <dbReference type="EnsemblMetazoa" id="SCAU013776-PA"/>
    </source>
</evidence>
<sequence>MKVFIAICLLFVVHSYAYVVKSRDNLLQFRNECVAELQVPENLVEHYKKWEYPNDSVTQCYLKCVFNKFGLFDTTTGFNVEDIHQQLAGVHGEAEHDDALHAKIESCIDKNEQGSNACEWAYRGAICFFKNNLQLVQQSVTPQA</sequence>
<dbReference type="GO" id="GO:0005615">
    <property type="term" value="C:extracellular space"/>
    <property type="evidence" value="ECO:0007669"/>
    <property type="project" value="TreeGrafter"/>
</dbReference>
<evidence type="ECO:0000256" key="1">
    <source>
        <dbReference type="ARBA" id="ARBA00002735"/>
    </source>
</evidence>
<organism evidence="11 12">
    <name type="scientific">Stomoxys calcitrans</name>
    <name type="common">Stable fly</name>
    <name type="synonym">Conops calcitrans</name>
    <dbReference type="NCBI Taxonomy" id="35570"/>
    <lineage>
        <taxon>Eukaryota</taxon>
        <taxon>Metazoa</taxon>
        <taxon>Ecdysozoa</taxon>
        <taxon>Arthropoda</taxon>
        <taxon>Hexapoda</taxon>
        <taxon>Insecta</taxon>
        <taxon>Pterygota</taxon>
        <taxon>Neoptera</taxon>
        <taxon>Endopterygota</taxon>
        <taxon>Diptera</taxon>
        <taxon>Brachycera</taxon>
        <taxon>Muscomorpha</taxon>
        <taxon>Muscoidea</taxon>
        <taxon>Muscidae</taxon>
        <taxon>Stomoxys</taxon>
    </lineage>
</organism>
<evidence type="ECO:0000256" key="5">
    <source>
        <dbReference type="ARBA" id="ARBA00022525"/>
    </source>
</evidence>
<evidence type="ECO:0000256" key="10">
    <source>
        <dbReference type="SAM" id="SignalP"/>
    </source>
</evidence>
<evidence type="ECO:0008006" key="13">
    <source>
        <dbReference type="Google" id="ProtNLM"/>
    </source>
</evidence>
<evidence type="ECO:0000256" key="2">
    <source>
        <dbReference type="ARBA" id="ARBA00004613"/>
    </source>
</evidence>
<comment type="subcellular location">
    <subcellularLocation>
        <location evidence="2">Secreted</location>
    </subcellularLocation>
</comment>
<feature type="chain" id="PRO_5009327736" description="Odorant binding protein" evidence="10">
    <location>
        <begin position="18"/>
        <end position="144"/>
    </location>
</feature>
<evidence type="ECO:0000256" key="9">
    <source>
        <dbReference type="ARBA" id="ARBA00023157"/>
    </source>
</evidence>
<keyword evidence="9" id="KW-1015">Disulfide bond</keyword>
<dbReference type="Gene3D" id="1.10.238.20">
    <property type="entry name" value="Pheromone/general odorant binding protein domain"/>
    <property type="match status" value="1"/>
</dbReference>
<dbReference type="VEuPathDB" id="VectorBase:SCAU013776"/>
<keyword evidence="4" id="KW-0813">Transport</keyword>
<dbReference type="EnsemblMetazoa" id="SCAU013776-RA">
    <property type="protein sequence ID" value="SCAU013776-PA"/>
    <property type="gene ID" value="SCAU013776"/>
</dbReference>
<evidence type="ECO:0000256" key="6">
    <source>
        <dbReference type="ARBA" id="ARBA00022606"/>
    </source>
</evidence>
<evidence type="ECO:0000313" key="12">
    <source>
        <dbReference type="Proteomes" id="UP000095300"/>
    </source>
</evidence>
<dbReference type="CDD" id="cd23992">
    <property type="entry name" value="PBP_GOBP"/>
    <property type="match status" value="1"/>
</dbReference>
<dbReference type="SUPFAM" id="SSF47565">
    <property type="entry name" value="Insect pheromone/odorant-binding proteins"/>
    <property type="match status" value="1"/>
</dbReference>
<dbReference type="AlphaFoldDB" id="A0A1I8Q498"/>
<dbReference type="Proteomes" id="UP000095300">
    <property type="component" value="Unassembled WGS sequence"/>
</dbReference>
<comment type="function">
    <text evidence="1">Present in the aqueous fluid surrounding olfactory sensory dendrites and are thought to aid in the capture and transport of hydrophobic odorants into and through this fluid.</text>
</comment>
<comment type="similarity">
    <text evidence="3">Belongs to the PBP/GOBP family.</text>
</comment>
<dbReference type="Pfam" id="PF01395">
    <property type="entry name" value="PBP_GOBP"/>
    <property type="match status" value="1"/>
</dbReference>
<evidence type="ECO:0000256" key="3">
    <source>
        <dbReference type="ARBA" id="ARBA00008098"/>
    </source>
</evidence>
<accession>A0A1I8Q498</accession>
<keyword evidence="5" id="KW-0964">Secreted</keyword>
<reference evidence="11" key="1">
    <citation type="submission" date="2020-05" db="UniProtKB">
        <authorList>
            <consortium name="EnsemblMetazoa"/>
        </authorList>
    </citation>
    <scope>IDENTIFICATION</scope>
    <source>
        <strain evidence="11">USDA</strain>
    </source>
</reference>
<evidence type="ECO:0000256" key="8">
    <source>
        <dbReference type="ARBA" id="ARBA00022729"/>
    </source>
</evidence>
<feature type="signal peptide" evidence="10">
    <location>
        <begin position="1"/>
        <end position="17"/>
    </location>
</feature>
<proteinExistence type="inferred from homology"/>
<dbReference type="GO" id="GO:0007608">
    <property type="term" value="P:sensory perception of smell"/>
    <property type="evidence" value="ECO:0007669"/>
    <property type="project" value="UniProtKB-KW"/>
</dbReference>
<name>A0A1I8Q498_STOCA</name>
<dbReference type="PANTHER" id="PTHR11857:SF46">
    <property type="entry name" value="GENERAL ODORANT-BINDING PROTEIN 99A-RELATED"/>
    <property type="match status" value="1"/>
</dbReference>